<evidence type="ECO:0000256" key="5">
    <source>
        <dbReference type="ARBA" id="ARBA00022989"/>
    </source>
</evidence>
<evidence type="ECO:0000256" key="7">
    <source>
        <dbReference type="ARBA" id="ARBA00023054"/>
    </source>
</evidence>
<dbReference type="GO" id="GO:0048278">
    <property type="term" value="P:vesicle docking"/>
    <property type="evidence" value="ECO:0007669"/>
    <property type="project" value="TreeGrafter"/>
</dbReference>
<dbReference type="Proteomes" id="UP000324800">
    <property type="component" value="Unassembled WGS sequence"/>
</dbReference>
<dbReference type="GO" id="GO:0000139">
    <property type="term" value="C:Golgi membrane"/>
    <property type="evidence" value="ECO:0007669"/>
    <property type="project" value="UniProtKB-SubCell"/>
</dbReference>
<dbReference type="GO" id="GO:0006886">
    <property type="term" value="P:intracellular protein transport"/>
    <property type="evidence" value="ECO:0007669"/>
    <property type="project" value="TreeGrafter"/>
</dbReference>
<dbReference type="Pfam" id="PF05739">
    <property type="entry name" value="SNARE"/>
    <property type="match status" value="1"/>
</dbReference>
<evidence type="ECO:0000256" key="1">
    <source>
        <dbReference type="ARBA" id="ARBA00004409"/>
    </source>
</evidence>
<keyword evidence="3 9" id="KW-0812">Transmembrane</keyword>
<dbReference type="InterPro" id="IPR000727">
    <property type="entry name" value="T_SNARE_dom"/>
</dbReference>
<keyword evidence="5 9" id="KW-1133">Transmembrane helix</keyword>
<dbReference type="GO" id="GO:0006906">
    <property type="term" value="P:vesicle fusion"/>
    <property type="evidence" value="ECO:0007669"/>
    <property type="project" value="TreeGrafter"/>
</dbReference>
<dbReference type="SUPFAM" id="SSF58038">
    <property type="entry name" value="SNARE fusion complex"/>
    <property type="match status" value="1"/>
</dbReference>
<accession>A0A5J4QBT4</accession>
<dbReference type="OrthoDB" id="10251371at2759"/>
<proteinExistence type="predicted"/>
<dbReference type="InterPro" id="IPR045242">
    <property type="entry name" value="Syntaxin"/>
</dbReference>
<dbReference type="Gene3D" id="1.20.5.110">
    <property type="match status" value="1"/>
</dbReference>
<evidence type="ECO:0000259" key="10">
    <source>
        <dbReference type="PROSITE" id="PS50192"/>
    </source>
</evidence>
<protein>
    <recommendedName>
        <fullName evidence="10">t-SNARE coiled-coil homology domain-containing protein</fullName>
    </recommendedName>
</protein>
<comment type="subcellular location">
    <subcellularLocation>
        <location evidence="1">Golgi apparatus membrane</location>
        <topology evidence="1">Single-pass type IV membrane protein</topology>
    </subcellularLocation>
</comment>
<evidence type="ECO:0000256" key="6">
    <source>
        <dbReference type="ARBA" id="ARBA00023034"/>
    </source>
</evidence>
<reference evidence="11 12" key="1">
    <citation type="submission" date="2019-03" db="EMBL/GenBank/DDBJ databases">
        <title>Single cell metagenomics reveals metabolic interactions within the superorganism composed of flagellate Streblomastix strix and complex community of Bacteroidetes bacteria on its surface.</title>
        <authorList>
            <person name="Treitli S.C."/>
            <person name="Kolisko M."/>
            <person name="Husnik F."/>
            <person name="Keeling P."/>
            <person name="Hampl V."/>
        </authorList>
    </citation>
    <scope>NUCLEOTIDE SEQUENCE [LARGE SCALE GENOMIC DNA]</scope>
    <source>
        <strain evidence="11">ST1C</strain>
    </source>
</reference>
<keyword evidence="7" id="KW-0175">Coiled coil</keyword>
<evidence type="ECO:0000313" key="11">
    <source>
        <dbReference type="EMBL" id="KAA6318589.1"/>
    </source>
</evidence>
<keyword evidence="2" id="KW-0813">Transport</keyword>
<gene>
    <name evidence="11" type="ORF">EZS28_054924</name>
</gene>
<dbReference type="PANTHER" id="PTHR19957:SF83">
    <property type="entry name" value="SYNTAXIN-16"/>
    <property type="match status" value="1"/>
</dbReference>
<dbReference type="PROSITE" id="PS50192">
    <property type="entry name" value="T_SNARE"/>
    <property type="match status" value="1"/>
</dbReference>
<evidence type="ECO:0000313" key="12">
    <source>
        <dbReference type="Proteomes" id="UP000324800"/>
    </source>
</evidence>
<feature type="domain" description="T-SNARE coiled-coil homology" evidence="10">
    <location>
        <begin position="1"/>
        <end position="36"/>
    </location>
</feature>
<sequence>MHVMVVEQGTILDRIDQNLSEARQNTSAAVKELTKASDHQKAARMKMCILLLVVVIVATVIALIVLNIIHF</sequence>
<name>A0A5J4QBT4_9EUKA</name>
<organism evidence="11 12">
    <name type="scientific">Streblomastix strix</name>
    <dbReference type="NCBI Taxonomy" id="222440"/>
    <lineage>
        <taxon>Eukaryota</taxon>
        <taxon>Metamonada</taxon>
        <taxon>Preaxostyla</taxon>
        <taxon>Oxymonadida</taxon>
        <taxon>Streblomastigidae</taxon>
        <taxon>Streblomastix</taxon>
    </lineage>
</organism>
<keyword evidence="4" id="KW-0653">Protein transport</keyword>
<evidence type="ECO:0000256" key="3">
    <source>
        <dbReference type="ARBA" id="ARBA00022692"/>
    </source>
</evidence>
<keyword evidence="6" id="KW-0333">Golgi apparatus</keyword>
<comment type="caution">
    <text evidence="11">The sequence shown here is derived from an EMBL/GenBank/DDBJ whole genome shotgun (WGS) entry which is preliminary data.</text>
</comment>
<dbReference type="GO" id="GO:0031201">
    <property type="term" value="C:SNARE complex"/>
    <property type="evidence" value="ECO:0007669"/>
    <property type="project" value="TreeGrafter"/>
</dbReference>
<dbReference type="GO" id="GO:0000149">
    <property type="term" value="F:SNARE binding"/>
    <property type="evidence" value="ECO:0007669"/>
    <property type="project" value="TreeGrafter"/>
</dbReference>
<evidence type="ECO:0000256" key="2">
    <source>
        <dbReference type="ARBA" id="ARBA00022448"/>
    </source>
</evidence>
<dbReference type="AlphaFoldDB" id="A0A5J4QBT4"/>
<evidence type="ECO:0000256" key="8">
    <source>
        <dbReference type="ARBA" id="ARBA00023136"/>
    </source>
</evidence>
<dbReference type="GO" id="GO:0005484">
    <property type="term" value="F:SNAP receptor activity"/>
    <property type="evidence" value="ECO:0007669"/>
    <property type="project" value="TreeGrafter"/>
</dbReference>
<dbReference type="EMBL" id="SNRW01046185">
    <property type="protein sequence ID" value="KAA6318589.1"/>
    <property type="molecule type" value="Genomic_DNA"/>
</dbReference>
<dbReference type="PANTHER" id="PTHR19957">
    <property type="entry name" value="SYNTAXIN"/>
    <property type="match status" value="1"/>
</dbReference>
<keyword evidence="8 9" id="KW-0472">Membrane</keyword>
<feature type="transmembrane region" description="Helical" evidence="9">
    <location>
        <begin position="49"/>
        <end position="69"/>
    </location>
</feature>
<evidence type="ECO:0000256" key="4">
    <source>
        <dbReference type="ARBA" id="ARBA00022927"/>
    </source>
</evidence>
<evidence type="ECO:0000256" key="9">
    <source>
        <dbReference type="SAM" id="Phobius"/>
    </source>
</evidence>